<dbReference type="Proteomes" id="UP000654075">
    <property type="component" value="Unassembled WGS sequence"/>
</dbReference>
<name>A0A813LRB3_POLGL</name>
<proteinExistence type="predicted"/>
<feature type="region of interest" description="Disordered" evidence="1">
    <location>
        <begin position="171"/>
        <end position="233"/>
    </location>
</feature>
<evidence type="ECO:0000313" key="2">
    <source>
        <dbReference type="EMBL" id="CAE8613295.1"/>
    </source>
</evidence>
<feature type="compositionally biased region" description="Basic residues" evidence="1">
    <location>
        <begin position="179"/>
        <end position="190"/>
    </location>
</feature>
<evidence type="ECO:0000256" key="1">
    <source>
        <dbReference type="SAM" id="MobiDB-lite"/>
    </source>
</evidence>
<dbReference type="AlphaFoldDB" id="A0A813LRB3"/>
<evidence type="ECO:0000313" key="3">
    <source>
        <dbReference type="EMBL" id="CAE8737615.1"/>
    </source>
</evidence>
<evidence type="ECO:0000313" key="5">
    <source>
        <dbReference type="Proteomes" id="UP000654075"/>
    </source>
</evidence>
<comment type="caution">
    <text evidence="3">The sequence shown here is derived from an EMBL/GenBank/DDBJ whole genome shotgun (WGS) entry which is preliminary data.</text>
</comment>
<dbReference type="EMBL" id="CAJNNW010036796">
    <property type="protein sequence ID" value="CAE8737615.1"/>
    <property type="molecule type" value="Genomic_DNA"/>
</dbReference>
<dbReference type="EMBL" id="CAJNNV010025233">
    <property type="protein sequence ID" value="CAE8613295.1"/>
    <property type="molecule type" value="Genomic_DNA"/>
</dbReference>
<organism evidence="3 4">
    <name type="scientific">Polarella glacialis</name>
    <name type="common">Dinoflagellate</name>
    <dbReference type="NCBI Taxonomy" id="89957"/>
    <lineage>
        <taxon>Eukaryota</taxon>
        <taxon>Sar</taxon>
        <taxon>Alveolata</taxon>
        <taxon>Dinophyceae</taxon>
        <taxon>Suessiales</taxon>
        <taxon>Suessiaceae</taxon>
        <taxon>Polarella</taxon>
    </lineage>
</organism>
<feature type="compositionally biased region" description="Low complexity" evidence="1">
    <location>
        <begin position="206"/>
        <end position="216"/>
    </location>
</feature>
<sequence length="390" mass="42249">MALGLVSDDVLRWNSEWNFADDGQEGYCHGSYGCQKVVDDVSTACGLLNKWVPVAATFSTVCQFPDRLNPRAPAFVPGVGCTGALRAAMAAMLGEHELPSGKNALRTVRQFEAIAAAVIQQQWRYWRWFRGMTTQRAGCAGCDLSFEPKEWALQSNGRISPNVWAATALDHRGAPPQRRLPRHRSLSRFKSRGEEEPEAWWQGHWPSSHASSPSSATQRARSAPSRKASGNSTAGDWWRVCQHALLRSGPELDSEVLGDLSKGWALRQIGKVRALANGILRLPVEAGGLRGWATLSAEAQGGPVLLEALVGRTATSTRPPWSTWGAALQEVHGAKCGAQETSYGRGAKPRVDASGANKPTSTSRSTLRGRWVPVPASKGTEAWIPRSPTP</sequence>
<dbReference type="Proteomes" id="UP000626109">
    <property type="component" value="Unassembled WGS sequence"/>
</dbReference>
<keyword evidence="5" id="KW-1185">Reference proteome</keyword>
<feature type="region of interest" description="Disordered" evidence="1">
    <location>
        <begin position="339"/>
        <end position="390"/>
    </location>
</feature>
<accession>A0A813LRB3</accession>
<feature type="compositionally biased region" description="Polar residues" evidence="1">
    <location>
        <begin position="357"/>
        <end position="366"/>
    </location>
</feature>
<gene>
    <name evidence="2" type="ORF">PGLA1383_LOCUS31068</name>
    <name evidence="3" type="ORF">PGLA2088_LOCUS48845</name>
</gene>
<evidence type="ECO:0000313" key="4">
    <source>
        <dbReference type="Proteomes" id="UP000626109"/>
    </source>
</evidence>
<reference evidence="3" key="1">
    <citation type="submission" date="2021-02" db="EMBL/GenBank/DDBJ databases">
        <authorList>
            <person name="Dougan E. K."/>
            <person name="Rhodes N."/>
            <person name="Thang M."/>
            <person name="Chan C."/>
        </authorList>
    </citation>
    <scope>NUCLEOTIDE SEQUENCE</scope>
</reference>
<protein>
    <submittedName>
        <fullName evidence="3">Uncharacterized protein</fullName>
    </submittedName>
</protein>